<dbReference type="Gene3D" id="3.10.450.360">
    <property type="match status" value="1"/>
</dbReference>
<dbReference type="Proteomes" id="UP000283387">
    <property type="component" value="Unassembled WGS sequence"/>
</dbReference>
<comment type="caution">
    <text evidence="1">The sequence shown here is derived from an EMBL/GenBank/DDBJ whole genome shotgun (WGS) entry which is preliminary data.</text>
</comment>
<accession>A0A419W7N8</accession>
<organism evidence="1 2">
    <name type="scientific">Mangrovibacterium diazotrophicum</name>
    <dbReference type="NCBI Taxonomy" id="1261403"/>
    <lineage>
        <taxon>Bacteria</taxon>
        <taxon>Pseudomonadati</taxon>
        <taxon>Bacteroidota</taxon>
        <taxon>Bacteroidia</taxon>
        <taxon>Marinilabiliales</taxon>
        <taxon>Prolixibacteraceae</taxon>
        <taxon>Mangrovibacterium</taxon>
    </lineage>
</organism>
<reference evidence="1 2" key="1">
    <citation type="submission" date="2018-09" db="EMBL/GenBank/DDBJ databases">
        <title>Genomic Encyclopedia of Archaeal and Bacterial Type Strains, Phase II (KMG-II): from individual species to whole genera.</title>
        <authorList>
            <person name="Goeker M."/>
        </authorList>
    </citation>
    <scope>NUCLEOTIDE SEQUENCE [LARGE SCALE GENOMIC DNA]</scope>
    <source>
        <strain evidence="1 2">DSM 27148</strain>
    </source>
</reference>
<dbReference type="AlphaFoldDB" id="A0A419W7N8"/>
<evidence type="ECO:0000313" key="2">
    <source>
        <dbReference type="Proteomes" id="UP000283387"/>
    </source>
</evidence>
<evidence type="ECO:0000313" key="1">
    <source>
        <dbReference type="EMBL" id="RKD91466.1"/>
    </source>
</evidence>
<keyword evidence="2" id="KW-1185">Reference proteome</keyword>
<dbReference type="OrthoDB" id="1121502at2"/>
<sequence>MDVKNFFQKILSGNKSIQVPAAVKTSFTKQFADPLNLEWHKAAEQFEAVFYKEDLEHIARYKVDGEITCLKVNLPLDGLPEAVSTAAQSHGELMNAISILCDETQKYEVIVRDAELNRYFLLISPNGEVSEKEKL</sequence>
<dbReference type="RefSeq" id="WP_120272764.1">
    <property type="nucleotide sequence ID" value="NZ_RAPN01000001.1"/>
</dbReference>
<dbReference type="SUPFAM" id="SSF160574">
    <property type="entry name" value="BT0923-like"/>
    <property type="match status" value="1"/>
</dbReference>
<proteinExistence type="predicted"/>
<gene>
    <name evidence="1" type="ORF">BC643_1821</name>
</gene>
<name>A0A419W7N8_9BACT</name>
<protein>
    <submittedName>
        <fullName evidence="1">Uncharacterized protein</fullName>
    </submittedName>
</protein>
<dbReference type="EMBL" id="RAPN01000001">
    <property type="protein sequence ID" value="RKD91466.1"/>
    <property type="molecule type" value="Genomic_DNA"/>
</dbReference>